<feature type="region of interest" description="Disordered" evidence="1">
    <location>
        <begin position="16"/>
        <end position="40"/>
    </location>
</feature>
<evidence type="ECO:0000313" key="2">
    <source>
        <dbReference type="EMBL" id="KAH0866901.1"/>
    </source>
</evidence>
<name>A0ABQ7YF79_BRANA</name>
<reference evidence="2 3" key="1">
    <citation type="submission" date="2021-05" db="EMBL/GenBank/DDBJ databases">
        <title>Genome Assembly of Synthetic Allotetraploid Brassica napus Reveals Homoeologous Exchanges between Subgenomes.</title>
        <authorList>
            <person name="Davis J.T."/>
        </authorList>
    </citation>
    <scope>NUCLEOTIDE SEQUENCE [LARGE SCALE GENOMIC DNA]</scope>
    <source>
        <strain evidence="3">cv. Da-Ae</strain>
        <tissue evidence="2">Seedling</tissue>
    </source>
</reference>
<accession>A0ABQ7YF79</accession>
<comment type="caution">
    <text evidence="2">The sequence shown here is derived from an EMBL/GenBank/DDBJ whole genome shotgun (WGS) entry which is preliminary data.</text>
</comment>
<gene>
    <name evidence="2" type="ORF">HID58_073923</name>
</gene>
<dbReference type="Proteomes" id="UP000824890">
    <property type="component" value="Unassembled WGS sequence"/>
</dbReference>
<organism evidence="2 3">
    <name type="scientific">Brassica napus</name>
    <name type="common">Rape</name>
    <dbReference type="NCBI Taxonomy" id="3708"/>
    <lineage>
        <taxon>Eukaryota</taxon>
        <taxon>Viridiplantae</taxon>
        <taxon>Streptophyta</taxon>
        <taxon>Embryophyta</taxon>
        <taxon>Tracheophyta</taxon>
        <taxon>Spermatophyta</taxon>
        <taxon>Magnoliopsida</taxon>
        <taxon>eudicotyledons</taxon>
        <taxon>Gunneridae</taxon>
        <taxon>Pentapetalae</taxon>
        <taxon>rosids</taxon>
        <taxon>malvids</taxon>
        <taxon>Brassicales</taxon>
        <taxon>Brassicaceae</taxon>
        <taxon>Brassiceae</taxon>
        <taxon>Brassica</taxon>
    </lineage>
</organism>
<dbReference type="EMBL" id="JAGKQM010000017">
    <property type="protein sequence ID" value="KAH0866901.1"/>
    <property type="molecule type" value="Genomic_DNA"/>
</dbReference>
<proteinExistence type="predicted"/>
<protein>
    <recommendedName>
        <fullName evidence="4">Chlorophyll a-b binding protein, chloroplastic</fullName>
    </recommendedName>
</protein>
<keyword evidence="3" id="KW-1185">Reference proteome</keyword>
<evidence type="ECO:0000256" key="1">
    <source>
        <dbReference type="SAM" id="MobiDB-lite"/>
    </source>
</evidence>
<evidence type="ECO:0008006" key="4">
    <source>
        <dbReference type="Google" id="ProtNLM"/>
    </source>
</evidence>
<evidence type="ECO:0000313" key="3">
    <source>
        <dbReference type="Proteomes" id="UP000824890"/>
    </source>
</evidence>
<sequence>MALGRVPSVGLVPGRQLGVSLDDEPGGCAQSREGSSFHRLGDSPSGIEYSKWDPILIAIFFGTPYLAGDFGVPRYLTTCGDDTCGPSPSPSWGMKLLWAEPAGSYELSADP</sequence>